<name>A0ABS7FG63_9NEIS</name>
<reference evidence="1 2" key="1">
    <citation type="submission" date="2021-05" db="EMBL/GenBank/DDBJ databases">
        <title>Draft Whole Genome Sequencing Of Biosensor Chromobacterium violaceum Strain CV026 Reveals A Regulatory RNA In Chromobacterium violaceum Phenotype Regulatory Network.</title>
        <authorList>
            <person name="Hong K.W."/>
            <person name="Chan K.G."/>
            <person name="Chang C.-Y."/>
        </authorList>
    </citation>
    <scope>NUCLEOTIDE SEQUENCE [LARGE SCALE GENOMIC DNA]</scope>
    <source>
        <strain evidence="1 2">ATCC 31532</strain>
    </source>
</reference>
<dbReference type="GeneID" id="89685731"/>
<gene>
    <name evidence="1" type="ORF">KIF53_15585</name>
</gene>
<evidence type="ECO:0000313" key="2">
    <source>
        <dbReference type="Proteomes" id="UP000711178"/>
    </source>
</evidence>
<dbReference type="Proteomes" id="UP000711178">
    <property type="component" value="Unassembled WGS sequence"/>
</dbReference>
<dbReference type="EMBL" id="JAHDTB010000014">
    <property type="protein sequence ID" value="MBW8289055.1"/>
    <property type="molecule type" value="Genomic_DNA"/>
</dbReference>
<comment type="caution">
    <text evidence="1">The sequence shown here is derived from an EMBL/GenBank/DDBJ whole genome shotgun (WGS) entry which is preliminary data.</text>
</comment>
<sequence length="124" mass="13788">MSKKPIGADKPPARQKLERFSHQISLTLSDGERTLPLGVANIQWKAPPGSTLSSSQLFMAAVLGAQRRYSATIKGLGLRYLWQMADDAGNRVTLLEIDQRHMEAKDKKEPLTIKRLGFDSVEIV</sequence>
<accession>A0ABS7FG63</accession>
<keyword evidence="2" id="KW-1185">Reference proteome</keyword>
<organism evidence="1 2">
    <name type="scientific">Chromobacterium subtsugae</name>
    <dbReference type="NCBI Taxonomy" id="251747"/>
    <lineage>
        <taxon>Bacteria</taxon>
        <taxon>Pseudomonadati</taxon>
        <taxon>Pseudomonadota</taxon>
        <taxon>Betaproteobacteria</taxon>
        <taxon>Neisseriales</taxon>
        <taxon>Chromobacteriaceae</taxon>
        <taxon>Chromobacterium</taxon>
    </lineage>
</organism>
<protein>
    <submittedName>
        <fullName evidence="1">Uncharacterized protein</fullName>
    </submittedName>
</protein>
<evidence type="ECO:0000313" key="1">
    <source>
        <dbReference type="EMBL" id="MBW8289055.1"/>
    </source>
</evidence>
<proteinExistence type="predicted"/>
<dbReference type="RefSeq" id="WP_043573546.1">
    <property type="nucleotide sequence ID" value="NZ_CP142381.1"/>
</dbReference>